<organism evidence="8 9">
    <name type="scientific">Zasmidium cellare</name>
    <name type="common">Wine cellar mold</name>
    <name type="synonym">Racodium cellare</name>
    <dbReference type="NCBI Taxonomy" id="395010"/>
    <lineage>
        <taxon>Eukaryota</taxon>
        <taxon>Fungi</taxon>
        <taxon>Dikarya</taxon>
        <taxon>Ascomycota</taxon>
        <taxon>Pezizomycotina</taxon>
        <taxon>Dothideomycetes</taxon>
        <taxon>Dothideomycetidae</taxon>
        <taxon>Mycosphaerellales</taxon>
        <taxon>Mycosphaerellaceae</taxon>
        <taxon>Zasmidium</taxon>
    </lineage>
</organism>
<reference evidence="8 9" key="1">
    <citation type="journal article" date="2023" name="G3 (Bethesda)">
        <title>A chromosome-level genome assembly of Zasmidium syzygii isolated from banana leaves.</title>
        <authorList>
            <person name="van Westerhoven A.C."/>
            <person name="Mehrabi R."/>
            <person name="Talebi R."/>
            <person name="Steentjes M.B.F."/>
            <person name="Corcolon B."/>
            <person name="Chong P.A."/>
            <person name="Kema G.H.J."/>
            <person name="Seidl M.F."/>
        </authorList>
    </citation>
    <scope>NUCLEOTIDE SEQUENCE [LARGE SCALE GENOMIC DNA]</scope>
    <source>
        <strain evidence="8 9">P124</strain>
    </source>
</reference>
<keyword evidence="4 6" id="KW-0472">Membrane</keyword>
<dbReference type="EMBL" id="JAXOVC010000014">
    <property type="protein sequence ID" value="KAK4494425.1"/>
    <property type="molecule type" value="Genomic_DNA"/>
</dbReference>
<feature type="region of interest" description="Disordered" evidence="5">
    <location>
        <begin position="1"/>
        <end position="48"/>
    </location>
</feature>
<dbReference type="CDD" id="cd17502">
    <property type="entry name" value="MFS_Azr1_MDR_like"/>
    <property type="match status" value="1"/>
</dbReference>
<dbReference type="PANTHER" id="PTHR23501">
    <property type="entry name" value="MAJOR FACILITATOR SUPERFAMILY"/>
    <property type="match status" value="1"/>
</dbReference>
<accession>A0ABR0DZJ6</accession>
<evidence type="ECO:0000313" key="9">
    <source>
        <dbReference type="Proteomes" id="UP001305779"/>
    </source>
</evidence>
<feature type="transmembrane region" description="Helical" evidence="6">
    <location>
        <begin position="386"/>
        <end position="405"/>
    </location>
</feature>
<dbReference type="InterPro" id="IPR011701">
    <property type="entry name" value="MFS"/>
</dbReference>
<evidence type="ECO:0000313" key="8">
    <source>
        <dbReference type="EMBL" id="KAK4494425.1"/>
    </source>
</evidence>
<evidence type="ECO:0000256" key="1">
    <source>
        <dbReference type="ARBA" id="ARBA00004141"/>
    </source>
</evidence>
<feature type="transmembrane region" description="Helical" evidence="6">
    <location>
        <begin position="58"/>
        <end position="84"/>
    </location>
</feature>
<comment type="subcellular location">
    <subcellularLocation>
        <location evidence="1">Membrane</location>
        <topology evidence="1">Multi-pass membrane protein</topology>
    </subcellularLocation>
</comment>
<proteinExistence type="predicted"/>
<feature type="transmembrane region" description="Helical" evidence="6">
    <location>
        <begin position="96"/>
        <end position="114"/>
    </location>
</feature>
<sequence length="577" mass="61773">MTRPTTPKSTTNSATKDGSNALGWEMSERSSSNAAGSENKEETAEVDDTYQQQSDTRIWFLLIALLISMFLVALDRTIISTAIPKITNEFNSLDDVGWYGSAYLLTCCAFQLLYGKIYTFYSIKITFLSSIALFEVGSVVCGAAPSSTALIVGRAISGIGAAGIFAGSVVAIVYAVPLEKRPKIQGLYGALFGLASIVGPIIGGAFTSNVTWRWCFYINLPFGAIAILAIFFCLKIPDRPTTKIPWTQKILQLDIPGTTCLVPSIVCLVLALQWGGQTYAWNSGRIIALLVVMSVLAAGFVLVQIFLPKTATVHPRIFVQRSIFSGFWATLCMGGSQYIVIYFLPIWFQAIKDVSPVQSGIRLLPTMLSLVVGSIAAGLTVPKVGYYTQFAIAGTAVMSIGAGLLTTLQVTTGEGKWIGYQIVYGFGMGLAFQQPNIAAQTVLPTKDVPSGVALIFFAQLLGAAVFVPVGQNLLSTQLLHRLAGFPGVSPDIVNEGGATSLINALPGDLKEQGLVAYNEALRKTFIVGLILVCLSVLGAAAMEWAGVLKNKNKAEDIEKAKAAELERGRDENKESKP</sequence>
<dbReference type="Pfam" id="PF07690">
    <property type="entry name" value="MFS_1"/>
    <property type="match status" value="1"/>
</dbReference>
<protein>
    <recommendedName>
        <fullName evidence="7">Major facilitator superfamily (MFS) profile domain-containing protein</fullName>
    </recommendedName>
</protein>
<feature type="compositionally biased region" description="Polar residues" evidence="5">
    <location>
        <begin position="1"/>
        <end position="18"/>
    </location>
</feature>
<dbReference type="Proteomes" id="UP001305779">
    <property type="component" value="Unassembled WGS sequence"/>
</dbReference>
<feature type="transmembrane region" description="Helical" evidence="6">
    <location>
        <begin position="255"/>
        <end position="274"/>
    </location>
</feature>
<feature type="transmembrane region" description="Helical" evidence="6">
    <location>
        <begin position="525"/>
        <end position="545"/>
    </location>
</feature>
<feature type="domain" description="Major facilitator superfamily (MFS) profile" evidence="7">
    <location>
        <begin position="61"/>
        <end position="547"/>
    </location>
</feature>
<dbReference type="InterPro" id="IPR020846">
    <property type="entry name" value="MFS_dom"/>
</dbReference>
<dbReference type="Gene3D" id="1.20.1250.20">
    <property type="entry name" value="MFS general substrate transporter like domains"/>
    <property type="match status" value="2"/>
</dbReference>
<evidence type="ECO:0000256" key="3">
    <source>
        <dbReference type="ARBA" id="ARBA00022989"/>
    </source>
</evidence>
<feature type="transmembrane region" description="Helical" evidence="6">
    <location>
        <begin position="151"/>
        <end position="175"/>
    </location>
</feature>
<keyword evidence="2 6" id="KW-0812">Transmembrane</keyword>
<feature type="transmembrane region" description="Helical" evidence="6">
    <location>
        <begin position="187"/>
        <end position="208"/>
    </location>
</feature>
<dbReference type="SUPFAM" id="SSF103473">
    <property type="entry name" value="MFS general substrate transporter"/>
    <property type="match status" value="1"/>
</dbReference>
<comment type="caution">
    <text evidence="8">The sequence shown here is derived from an EMBL/GenBank/DDBJ whole genome shotgun (WGS) entry which is preliminary data.</text>
</comment>
<evidence type="ECO:0000256" key="4">
    <source>
        <dbReference type="ARBA" id="ARBA00023136"/>
    </source>
</evidence>
<gene>
    <name evidence="8" type="ORF">PRZ48_014723</name>
</gene>
<name>A0ABR0DZJ6_ZASCE</name>
<feature type="transmembrane region" description="Helical" evidence="6">
    <location>
        <begin position="327"/>
        <end position="348"/>
    </location>
</feature>
<feature type="transmembrane region" description="Helical" evidence="6">
    <location>
        <begin position="126"/>
        <end position="145"/>
    </location>
</feature>
<feature type="transmembrane region" description="Helical" evidence="6">
    <location>
        <begin position="417"/>
        <end position="439"/>
    </location>
</feature>
<evidence type="ECO:0000256" key="6">
    <source>
        <dbReference type="SAM" id="Phobius"/>
    </source>
</evidence>
<evidence type="ECO:0000259" key="7">
    <source>
        <dbReference type="PROSITE" id="PS50850"/>
    </source>
</evidence>
<dbReference type="PROSITE" id="PS50850">
    <property type="entry name" value="MFS"/>
    <property type="match status" value="1"/>
</dbReference>
<feature type="transmembrane region" description="Helical" evidence="6">
    <location>
        <begin position="286"/>
        <end position="307"/>
    </location>
</feature>
<dbReference type="InterPro" id="IPR036259">
    <property type="entry name" value="MFS_trans_sf"/>
</dbReference>
<dbReference type="PRINTS" id="PR01036">
    <property type="entry name" value="TCRTETB"/>
</dbReference>
<keyword evidence="9" id="KW-1185">Reference proteome</keyword>
<evidence type="ECO:0000256" key="5">
    <source>
        <dbReference type="SAM" id="MobiDB-lite"/>
    </source>
</evidence>
<dbReference type="PANTHER" id="PTHR23501:SF153">
    <property type="entry name" value="AFLATOXIN EFFLUX PUMP, PUTATIVE-RELATED"/>
    <property type="match status" value="1"/>
</dbReference>
<feature type="transmembrane region" description="Helical" evidence="6">
    <location>
        <begin position="451"/>
        <end position="469"/>
    </location>
</feature>
<feature type="transmembrane region" description="Helical" evidence="6">
    <location>
        <begin position="360"/>
        <end position="379"/>
    </location>
</feature>
<feature type="transmembrane region" description="Helical" evidence="6">
    <location>
        <begin position="214"/>
        <end position="234"/>
    </location>
</feature>
<evidence type="ECO:0000256" key="2">
    <source>
        <dbReference type="ARBA" id="ARBA00022692"/>
    </source>
</evidence>
<keyword evidence="3 6" id="KW-1133">Transmembrane helix</keyword>